<gene>
    <name evidence="6" type="ORF">JIN83_11595</name>
</gene>
<evidence type="ECO:0000256" key="4">
    <source>
        <dbReference type="ARBA" id="ARBA00023163"/>
    </source>
</evidence>
<dbReference type="GO" id="GO:0006352">
    <property type="term" value="P:DNA-templated transcription initiation"/>
    <property type="evidence" value="ECO:0007669"/>
    <property type="project" value="InterPro"/>
</dbReference>
<dbReference type="InterPro" id="IPR036388">
    <property type="entry name" value="WH-like_DNA-bd_sf"/>
</dbReference>
<keyword evidence="3" id="KW-0731">Sigma factor</keyword>
<dbReference type="PANTHER" id="PTHR43133:SF51">
    <property type="entry name" value="RNA POLYMERASE SIGMA FACTOR"/>
    <property type="match status" value="1"/>
</dbReference>
<dbReference type="SUPFAM" id="SSF88946">
    <property type="entry name" value="Sigma2 domain of RNA polymerase sigma factors"/>
    <property type="match status" value="1"/>
</dbReference>
<dbReference type="InterPro" id="IPR007627">
    <property type="entry name" value="RNA_pol_sigma70_r2"/>
</dbReference>
<keyword evidence="4" id="KW-0804">Transcription</keyword>
<name>A0AAE2SFW4_9BACT</name>
<dbReference type="NCBIfam" id="TIGR02937">
    <property type="entry name" value="sigma70-ECF"/>
    <property type="match status" value="1"/>
</dbReference>
<evidence type="ECO:0000259" key="5">
    <source>
        <dbReference type="Pfam" id="PF04542"/>
    </source>
</evidence>
<evidence type="ECO:0000256" key="1">
    <source>
        <dbReference type="ARBA" id="ARBA00010641"/>
    </source>
</evidence>
<dbReference type="NCBIfam" id="TIGR02989">
    <property type="entry name" value="Sig-70_gvs1"/>
    <property type="match status" value="1"/>
</dbReference>
<dbReference type="Gene3D" id="1.10.10.10">
    <property type="entry name" value="Winged helix-like DNA-binding domain superfamily/Winged helix DNA-binding domain"/>
    <property type="match status" value="1"/>
</dbReference>
<accession>A0AAE2SFW4</accession>
<dbReference type="GO" id="GO:0016987">
    <property type="term" value="F:sigma factor activity"/>
    <property type="evidence" value="ECO:0007669"/>
    <property type="project" value="UniProtKB-KW"/>
</dbReference>
<comment type="similarity">
    <text evidence="1">Belongs to the sigma-70 factor family. ECF subfamily.</text>
</comment>
<dbReference type="InterPro" id="IPR013325">
    <property type="entry name" value="RNA_pol_sigma_r2"/>
</dbReference>
<comment type="caution">
    <text evidence="6">The sequence shown here is derived from an EMBL/GenBank/DDBJ whole genome shotgun (WGS) entry which is preliminary data.</text>
</comment>
<dbReference type="InterPro" id="IPR039425">
    <property type="entry name" value="RNA_pol_sigma-70-like"/>
</dbReference>
<evidence type="ECO:0000256" key="2">
    <source>
        <dbReference type="ARBA" id="ARBA00023015"/>
    </source>
</evidence>
<proteinExistence type="inferred from homology"/>
<protein>
    <submittedName>
        <fullName evidence="6">Sigma-70 family RNA polymerase sigma factor</fullName>
    </submittedName>
</protein>
<dbReference type="RefSeq" id="WP_309490220.1">
    <property type="nucleotide sequence ID" value="NZ_JAENIG010000007.1"/>
</dbReference>
<keyword evidence="2" id="KW-0805">Transcription regulation</keyword>
<dbReference type="SUPFAM" id="SSF88659">
    <property type="entry name" value="Sigma3 and sigma4 domains of RNA polymerase sigma factors"/>
    <property type="match status" value="1"/>
</dbReference>
<evidence type="ECO:0000313" key="7">
    <source>
        <dbReference type="Proteomes" id="UP000634206"/>
    </source>
</evidence>
<dbReference type="AlphaFoldDB" id="A0AAE2SFW4"/>
<dbReference type="EMBL" id="JAENIG010000007">
    <property type="protein sequence ID" value="MBK1855606.1"/>
    <property type="molecule type" value="Genomic_DNA"/>
</dbReference>
<dbReference type="InterPro" id="IPR014284">
    <property type="entry name" value="RNA_pol_sigma-70_dom"/>
</dbReference>
<organism evidence="6 7">
    <name type="scientific">Oceaniferula flava</name>
    <dbReference type="NCBI Taxonomy" id="2800421"/>
    <lineage>
        <taxon>Bacteria</taxon>
        <taxon>Pseudomonadati</taxon>
        <taxon>Verrucomicrobiota</taxon>
        <taxon>Verrucomicrobiia</taxon>
        <taxon>Verrucomicrobiales</taxon>
        <taxon>Verrucomicrobiaceae</taxon>
        <taxon>Oceaniferula</taxon>
    </lineage>
</organism>
<evidence type="ECO:0000256" key="3">
    <source>
        <dbReference type="ARBA" id="ARBA00023082"/>
    </source>
</evidence>
<dbReference type="InterPro" id="IPR014331">
    <property type="entry name" value="RNA_pol_sigma70_ECF_RHOBA"/>
</dbReference>
<dbReference type="PANTHER" id="PTHR43133">
    <property type="entry name" value="RNA POLYMERASE ECF-TYPE SIGMA FACTO"/>
    <property type="match status" value="1"/>
</dbReference>
<sequence>MAEDNKLARLGEADFMRLLLQHENALRAFARSLLPDWNAVDDVFQDASVIMWKKFDQLDTGDGFLPWGKVIVRFHCYRYHEQKKKSGAVFSNELIAILAGEAENLEDAEYSQRHTALASCLEGLRETDRELVLAPYLGHGRIKELAEAANTSANSLYKKIGRLRDRLRQCITSKMVSPLSS</sequence>
<keyword evidence="7" id="KW-1185">Reference proteome</keyword>
<evidence type="ECO:0000313" key="6">
    <source>
        <dbReference type="EMBL" id="MBK1855606.1"/>
    </source>
</evidence>
<dbReference type="Pfam" id="PF04542">
    <property type="entry name" value="Sigma70_r2"/>
    <property type="match status" value="1"/>
</dbReference>
<reference evidence="6" key="1">
    <citation type="submission" date="2021-01" db="EMBL/GenBank/DDBJ databases">
        <title>Modified the classification status of verrucomicrobia.</title>
        <authorList>
            <person name="Feng X."/>
        </authorList>
    </citation>
    <scope>NUCLEOTIDE SEQUENCE</scope>
    <source>
        <strain evidence="6">5K15</strain>
    </source>
</reference>
<dbReference type="Proteomes" id="UP000634206">
    <property type="component" value="Unassembled WGS sequence"/>
</dbReference>
<feature type="domain" description="RNA polymerase sigma-70 region 2" evidence="5">
    <location>
        <begin position="20"/>
        <end position="84"/>
    </location>
</feature>
<dbReference type="Gene3D" id="1.10.1740.10">
    <property type="match status" value="1"/>
</dbReference>
<dbReference type="InterPro" id="IPR013324">
    <property type="entry name" value="RNA_pol_sigma_r3/r4-like"/>
</dbReference>